<dbReference type="SMART" id="SM00530">
    <property type="entry name" value="HTH_XRE"/>
    <property type="match status" value="1"/>
</dbReference>
<accession>A0A090G3Q7</accession>
<gene>
    <name evidence="5" type="ORF">MPL3365_210140</name>
</gene>
<evidence type="ECO:0000256" key="3">
    <source>
        <dbReference type="ARBA" id="ARBA00023163"/>
    </source>
</evidence>
<dbReference type="Gene3D" id="2.10.109.10">
    <property type="entry name" value="Umud Fragment, subunit A"/>
    <property type="match status" value="1"/>
</dbReference>
<dbReference type="SUPFAM" id="SSF47413">
    <property type="entry name" value="lambda repressor-like DNA-binding domains"/>
    <property type="match status" value="1"/>
</dbReference>
<dbReference type="PANTHER" id="PTHR40661:SF3">
    <property type="entry name" value="FELS-1 PROPHAGE TRANSCRIPTIONAL REGULATOR"/>
    <property type="match status" value="1"/>
</dbReference>
<protein>
    <submittedName>
        <fullName evidence="5">Repressor protein C</fullName>
    </submittedName>
</protein>
<dbReference type="SUPFAM" id="SSF51306">
    <property type="entry name" value="LexA/Signal peptidase"/>
    <property type="match status" value="1"/>
</dbReference>
<dbReference type="GO" id="GO:0003677">
    <property type="term" value="F:DNA binding"/>
    <property type="evidence" value="ECO:0007669"/>
    <property type="project" value="UniProtKB-KW"/>
</dbReference>
<dbReference type="CDD" id="cd06529">
    <property type="entry name" value="S24_LexA-like"/>
    <property type="match status" value="1"/>
</dbReference>
<feature type="domain" description="HTH cro/C1-type" evidence="4">
    <location>
        <begin position="16"/>
        <end position="70"/>
    </location>
</feature>
<sequence>MIATIRTDSTSLGQRLRQAREAAGLTQNDIADHFKIKRVSVTQWEADTTRPSMERLPELAALLKTDVAWLLDASGAAPVPVVREPKQRASRTPIIPGDELVGGRDLPIYAAAMGGEGHMIVTFEAIDWVKRPAVLQNVRGGYGILVRGESMIPAYWPGDTALVNPHLQPARDSDAVFFHTPPKERGDEEAIIKRLVGMNDREWTLEQYRPAKTFTESRVDWPICHRVVGKYNAR</sequence>
<reference evidence="5 6" key="1">
    <citation type="submission" date="2014-08" db="EMBL/GenBank/DDBJ databases">
        <authorList>
            <person name="Moulin Lionel"/>
        </authorList>
    </citation>
    <scope>NUCLEOTIDE SEQUENCE [LARGE SCALE GENOMIC DNA]</scope>
</reference>
<evidence type="ECO:0000313" key="5">
    <source>
        <dbReference type="EMBL" id="CDX55919.1"/>
    </source>
</evidence>
<dbReference type="Pfam" id="PF01381">
    <property type="entry name" value="HTH_3"/>
    <property type="match status" value="1"/>
</dbReference>
<evidence type="ECO:0000313" key="6">
    <source>
        <dbReference type="Proteomes" id="UP000046122"/>
    </source>
</evidence>
<dbReference type="Gene3D" id="1.10.260.40">
    <property type="entry name" value="lambda repressor-like DNA-binding domains"/>
    <property type="match status" value="1"/>
</dbReference>
<dbReference type="CDD" id="cd00093">
    <property type="entry name" value="HTH_XRE"/>
    <property type="match status" value="1"/>
</dbReference>
<evidence type="ECO:0000256" key="1">
    <source>
        <dbReference type="ARBA" id="ARBA00023015"/>
    </source>
</evidence>
<name>A0A090G3Q7_MESPL</name>
<dbReference type="Proteomes" id="UP000046122">
    <property type="component" value="Unassembled WGS sequence"/>
</dbReference>
<keyword evidence="1" id="KW-0805">Transcription regulation</keyword>
<dbReference type="EMBL" id="CCNE01000014">
    <property type="protein sequence ID" value="CDX55919.1"/>
    <property type="molecule type" value="Genomic_DNA"/>
</dbReference>
<dbReference type="InterPro" id="IPR036286">
    <property type="entry name" value="LexA/Signal_pep-like_sf"/>
</dbReference>
<dbReference type="InterPro" id="IPR010982">
    <property type="entry name" value="Lambda_DNA-bd_dom_sf"/>
</dbReference>
<keyword evidence="2" id="KW-0238">DNA-binding</keyword>
<dbReference type="PROSITE" id="PS50943">
    <property type="entry name" value="HTH_CROC1"/>
    <property type="match status" value="1"/>
</dbReference>
<dbReference type="AlphaFoldDB" id="A0A090G3Q7"/>
<dbReference type="InterPro" id="IPR001387">
    <property type="entry name" value="Cro/C1-type_HTH"/>
</dbReference>
<dbReference type="Pfam" id="PF00717">
    <property type="entry name" value="Peptidase_S24"/>
    <property type="match status" value="1"/>
</dbReference>
<evidence type="ECO:0000259" key="4">
    <source>
        <dbReference type="PROSITE" id="PS50943"/>
    </source>
</evidence>
<dbReference type="InterPro" id="IPR039418">
    <property type="entry name" value="LexA-like"/>
</dbReference>
<dbReference type="InterPro" id="IPR015927">
    <property type="entry name" value="Peptidase_S24_S26A/B/C"/>
</dbReference>
<keyword evidence="3" id="KW-0804">Transcription</keyword>
<dbReference type="PANTHER" id="PTHR40661">
    <property type="match status" value="1"/>
</dbReference>
<evidence type="ECO:0000256" key="2">
    <source>
        <dbReference type="ARBA" id="ARBA00023125"/>
    </source>
</evidence>
<organism evidence="5 6">
    <name type="scientific">Mesorhizobium plurifarium</name>
    <dbReference type="NCBI Taxonomy" id="69974"/>
    <lineage>
        <taxon>Bacteria</taxon>
        <taxon>Pseudomonadati</taxon>
        <taxon>Pseudomonadota</taxon>
        <taxon>Alphaproteobacteria</taxon>
        <taxon>Hyphomicrobiales</taxon>
        <taxon>Phyllobacteriaceae</taxon>
        <taxon>Mesorhizobium</taxon>
    </lineage>
</organism>
<proteinExistence type="predicted"/>